<keyword evidence="5" id="KW-1185">Reference proteome</keyword>
<dbReference type="InterPro" id="IPR032675">
    <property type="entry name" value="LRR_dom_sf"/>
</dbReference>
<accession>A0AAV5MH53</accession>
<evidence type="ECO:0000313" key="4">
    <source>
        <dbReference type="EMBL" id="GKV48842.1"/>
    </source>
</evidence>
<dbReference type="InterPro" id="IPR057135">
    <property type="entry name" value="At4g27190-like_LRR"/>
</dbReference>
<proteinExistence type="predicted"/>
<dbReference type="PANTHER" id="PTHR33463:SF187">
    <property type="entry name" value="AND NB-ARC DOMAIN DISEASE RESISTANCE PROTEIN, PUTATIVE-RELATED"/>
    <property type="match status" value="1"/>
</dbReference>
<dbReference type="AlphaFoldDB" id="A0AAV5MH53"/>
<keyword evidence="2" id="KW-0175">Coiled coil</keyword>
<dbReference type="Proteomes" id="UP001054252">
    <property type="component" value="Unassembled WGS sequence"/>
</dbReference>
<dbReference type="EMBL" id="BPVZ01000272">
    <property type="protein sequence ID" value="GKV48842.1"/>
    <property type="molecule type" value="Genomic_DNA"/>
</dbReference>
<evidence type="ECO:0000259" key="3">
    <source>
        <dbReference type="Pfam" id="PF23247"/>
    </source>
</evidence>
<name>A0AAV5MH53_9ROSI</name>
<protein>
    <recommendedName>
        <fullName evidence="3">Disease resistance protein At4g27190-like leucine-rich repeats domain-containing protein</fullName>
    </recommendedName>
</protein>
<feature type="domain" description="Disease resistance protein At4g27190-like leucine-rich repeats" evidence="3">
    <location>
        <begin position="152"/>
        <end position="263"/>
    </location>
</feature>
<keyword evidence="1" id="KW-0611">Plant defense</keyword>
<dbReference type="Gene3D" id="3.80.10.10">
    <property type="entry name" value="Ribonuclease Inhibitor"/>
    <property type="match status" value="1"/>
</dbReference>
<dbReference type="PANTHER" id="PTHR33463">
    <property type="entry name" value="NB-ARC DOMAIN-CONTAINING PROTEIN-RELATED"/>
    <property type="match status" value="1"/>
</dbReference>
<feature type="coiled-coil region" evidence="2">
    <location>
        <begin position="20"/>
        <end position="47"/>
    </location>
</feature>
<gene>
    <name evidence="4" type="ORF">SLEP1_g55633</name>
</gene>
<dbReference type="InterPro" id="IPR050905">
    <property type="entry name" value="Plant_NBS-LRR"/>
</dbReference>
<reference evidence="4 5" key="1">
    <citation type="journal article" date="2021" name="Commun. Biol.">
        <title>The genome of Shorea leprosula (Dipterocarpaceae) highlights the ecological relevance of drought in aseasonal tropical rainforests.</title>
        <authorList>
            <person name="Ng K.K.S."/>
            <person name="Kobayashi M.J."/>
            <person name="Fawcett J.A."/>
            <person name="Hatakeyama M."/>
            <person name="Paape T."/>
            <person name="Ng C.H."/>
            <person name="Ang C.C."/>
            <person name="Tnah L.H."/>
            <person name="Lee C.T."/>
            <person name="Nishiyama T."/>
            <person name="Sese J."/>
            <person name="O'Brien M.J."/>
            <person name="Copetti D."/>
            <person name="Mohd Noor M.I."/>
            <person name="Ong R.C."/>
            <person name="Putra M."/>
            <person name="Sireger I.Z."/>
            <person name="Indrioko S."/>
            <person name="Kosugi Y."/>
            <person name="Izuno A."/>
            <person name="Isagi Y."/>
            <person name="Lee S.L."/>
            <person name="Shimizu K.K."/>
        </authorList>
    </citation>
    <scope>NUCLEOTIDE SEQUENCE [LARGE SCALE GENOMIC DNA]</scope>
    <source>
        <strain evidence="4">214</strain>
    </source>
</reference>
<dbReference type="SUPFAM" id="SSF52047">
    <property type="entry name" value="RNI-like"/>
    <property type="match status" value="1"/>
</dbReference>
<comment type="caution">
    <text evidence="4">The sequence shown here is derived from an EMBL/GenBank/DDBJ whole genome shotgun (WGS) entry which is preliminary data.</text>
</comment>
<sequence>MESIIGPVLGNVVGEHVDCHRNFQNDVDDLRKRVADLKRRRNDRVAELQIVDDSEKQVKEEVQGWLEDARKVIEIEMPDIEGQVQNVSYLSRGNLGRRVRQKIQEVREINDQGSFPQVMNNLEVLTLKGLLGLRDVVKVEKTRASLAPTISPHIFSNLKQLRVYNCLKLKKLFPWELLQGQGLQNLELIEVNHCWGMEEIIGWEEEEERNQTTTPILITLPKLRILELQFLLDLKRICSERGIMVCESLNSININACLKVKRIPLCLGRENAQPSLPAVKYISIFNPKKWWESLEWENPDDKNVILPFLQCSR</sequence>
<evidence type="ECO:0000256" key="1">
    <source>
        <dbReference type="ARBA" id="ARBA00022821"/>
    </source>
</evidence>
<dbReference type="Pfam" id="PF23247">
    <property type="entry name" value="LRR_RPS2"/>
    <property type="match status" value="1"/>
</dbReference>
<organism evidence="4 5">
    <name type="scientific">Rubroshorea leprosula</name>
    <dbReference type="NCBI Taxonomy" id="152421"/>
    <lineage>
        <taxon>Eukaryota</taxon>
        <taxon>Viridiplantae</taxon>
        <taxon>Streptophyta</taxon>
        <taxon>Embryophyta</taxon>
        <taxon>Tracheophyta</taxon>
        <taxon>Spermatophyta</taxon>
        <taxon>Magnoliopsida</taxon>
        <taxon>eudicotyledons</taxon>
        <taxon>Gunneridae</taxon>
        <taxon>Pentapetalae</taxon>
        <taxon>rosids</taxon>
        <taxon>malvids</taxon>
        <taxon>Malvales</taxon>
        <taxon>Dipterocarpaceae</taxon>
        <taxon>Rubroshorea</taxon>
    </lineage>
</organism>
<evidence type="ECO:0000313" key="5">
    <source>
        <dbReference type="Proteomes" id="UP001054252"/>
    </source>
</evidence>
<evidence type="ECO:0000256" key="2">
    <source>
        <dbReference type="SAM" id="Coils"/>
    </source>
</evidence>